<accession>A0A7W8KED4</accession>
<dbReference type="Pfam" id="PF05163">
    <property type="entry name" value="DinB"/>
    <property type="match status" value="1"/>
</dbReference>
<dbReference type="SUPFAM" id="SSF109854">
    <property type="entry name" value="DinB/YfiT-like putative metalloenzymes"/>
    <property type="match status" value="1"/>
</dbReference>
<feature type="binding site" evidence="3">
    <location>
        <position position="145"/>
    </location>
    <ligand>
        <name>a divalent metal cation</name>
        <dbReference type="ChEBI" id="CHEBI:60240"/>
    </ligand>
</feature>
<dbReference type="EMBL" id="JACHFK010000003">
    <property type="protein sequence ID" value="MBB5376198.1"/>
    <property type="molecule type" value="Genomic_DNA"/>
</dbReference>
<dbReference type="EMBL" id="BNAJ01000003">
    <property type="protein sequence ID" value="GHF40057.1"/>
    <property type="molecule type" value="Genomic_DNA"/>
</dbReference>
<evidence type="ECO:0000313" key="6">
    <source>
        <dbReference type="Proteomes" id="UP000539473"/>
    </source>
</evidence>
<gene>
    <name evidence="4" type="ORF">GCM10017781_15840</name>
    <name evidence="5" type="ORF">HNQ07_001655</name>
</gene>
<keyword evidence="2 3" id="KW-0479">Metal-binding</keyword>
<evidence type="ECO:0000313" key="5">
    <source>
        <dbReference type="EMBL" id="MBB5376198.1"/>
    </source>
</evidence>
<evidence type="ECO:0000256" key="3">
    <source>
        <dbReference type="PIRSR" id="PIRSR607837-1"/>
    </source>
</evidence>
<reference evidence="4" key="4">
    <citation type="submission" date="2024-05" db="EMBL/GenBank/DDBJ databases">
        <authorList>
            <person name="Sun Q."/>
            <person name="Zhou Y."/>
        </authorList>
    </citation>
    <scope>NUCLEOTIDE SEQUENCE</scope>
    <source>
        <strain evidence="4">CGMCC 1.18437</strain>
    </source>
</reference>
<evidence type="ECO:0000256" key="2">
    <source>
        <dbReference type="ARBA" id="ARBA00022723"/>
    </source>
</evidence>
<dbReference type="GO" id="GO:0046872">
    <property type="term" value="F:metal ion binding"/>
    <property type="evidence" value="ECO:0007669"/>
    <property type="project" value="UniProtKB-KW"/>
</dbReference>
<dbReference type="Proteomes" id="UP000619376">
    <property type="component" value="Unassembled WGS sequence"/>
</dbReference>
<organism evidence="5 6">
    <name type="scientific">Deinococcus metalli</name>
    <dbReference type="NCBI Taxonomy" id="1141878"/>
    <lineage>
        <taxon>Bacteria</taxon>
        <taxon>Thermotogati</taxon>
        <taxon>Deinococcota</taxon>
        <taxon>Deinococci</taxon>
        <taxon>Deinococcales</taxon>
        <taxon>Deinococcaceae</taxon>
        <taxon>Deinococcus</taxon>
    </lineage>
</organism>
<evidence type="ECO:0000256" key="1">
    <source>
        <dbReference type="ARBA" id="ARBA00008635"/>
    </source>
</evidence>
<evidence type="ECO:0000313" key="4">
    <source>
        <dbReference type="EMBL" id="GHF40057.1"/>
    </source>
</evidence>
<feature type="binding site" evidence="3">
    <location>
        <position position="48"/>
    </location>
    <ligand>
        <name>a divalent metal cation</name>
        <dbReference type="ChEBI" id="CHEBI:60240"/>
    </ligand>
</feature>
<feature type="binding site" evidence="3">
    <location>
        <position position="141"/>
    </location>
    <ligand>
        <name>a divalent metal cation</name>
        <dbReference type="ChEBI" id="CHEBI:60240"/>
    </ligand>
</feature>
<dbReference type="Proteomes" id="UP000539473">
    <property type="component" value="Unassembled WGS sequence"/>
</dbReference>
<dbReference type="PANTHER" id="PTHR37302">
    <property type="entry name" value="SLR1116 PROTEIN"/>
    <property type="match status" value="1"/>
</dbReference>
<dbReference type="RefSeq" id="WP_184110537.1">
    <property type="nucleotide sequence ID" value="NZ_BNAJ01000003.1"/>
</dbReference>
<comment type="caution">
    <text evidence="5">The sequence shown here is derived from an EMBL/GenBank/DDBJ whole genome shotgun (WGS) entry which is preliminary data.</text>
</comment>
<protein>
    <submittedName>
        <fullName evidence="4 5">Damage-inducible protein DinB</fullName>
    </submittedName>
</protein>
<reference evidence="4" key="1">
    <citation type="journal article" date="2014" name="Int. J. Syst. Evol. Microbiol.">
        <title>Complete genome of a new Firmicutes species belonging to the dominant human colonic microbiota ('Ruminococcus bicirculans') reveals two chromosomes and a selective capacity to utilize plant glucans.</title>
        <authorList>
            <consortium name="NISC Comparative Sequencing Program"/>
            <person name="Wegmann U."/>
            <person name="Louis P."/>
            <person name="Goesmann A."/>
            <person name="Henrissat B."/>
            <person name="Duncan S.H."/>
            <person name="Flint H.J."/>
        </authorList>
    </citation>
    <scope>NUCLEOTIDE SEQUENCE</scope>
    <source>
        <strain evidence="4">CGMCC 1.18437</strain>
    </source>
</reference>
<dbReference type="InterPro" id="IPR034660">
    <property type="entry name" value="DinB/YfiT-like"/>
</dbReference>
<name>A0A7W8KED4_9DEIO</name>
<evidence type="ECO:0000313" key="7">
    <source>
        <dbReference type="Proteomes" id="UP000619376"/>
    </source>
</evidence>
<reference evidence="7" key="2">
    <citation type="journal article" date="2019" name="Int. J. Syst. Evol. Microbiol.">
        <title>The Global Catalogue of Microorganisms (GCM) 10K type strain sequencing project: providing services to taxonomists for standard genome sequencing and annotation.</title>
        <authorList>
            <consortium name="The Broad Institute Genomics Platform"/>
            <consortium name="The Broad Institute Genome Sequencing Center for Infectious Disease"/>
            <person name="Wu L."/>
            <person name="Ma J."/>
        </authorList>
    </citation>
    <scope>NUCLEOTIDE SEQUENCE [LARGE SCALE GENOMIC DNA]</scope>
    <source>
        <strain evidence="7">CGMCC 1.18437</strain>
    </source>
</reference>
<reference evidence="5 6" key="3">
    <citation type="submission" date="2020-08" db="EMBL/GenBank/DDBJ databases">
        <title>Genomic Encyclopedia of Type Strains, Phase IV (KMG-IV): sequencing the most valuable type-strain genomes for metagenomic binning, comparative biology and taxonomic classification.</title>
        <authorList>
            <person name="Goeker M."/>
        </authorList>
    </citation>
    <scope>NUCLEOTIDE SEQUENCE [LARGE SCALE GENOMIC DNA]</scope>
    <source>
        <strain evidence="5 6">DSM 27521</strain>
    </source>
</reference>
<proteinExistence type="inferred from homology"/>
<dbReference type="PANTHER" id="PTHR37302:SF3">
    <property type="entry name" value="DAMAGE-INDUCIBLE PROTEIN DINB"/>
    <property type="match status" value="1"/>
</dbReference>
<dbReference type="AlphaFoldDB" id="A0A7W8KED4"/>
<sequence>MNIPETYDYLRRARRDLWATLEAAPDDVLSRAVLPGARFHSIKDLILHIPAVEDSWLHEDIRRDAPVWEGVPSLVGAQDGPFYAAFPLDTMLDYWRRVEDSTAAYLGTLTPEEEGRLVTVSGRQGEQRYTVHGLLWHVMIHEMRHSAQISALLRQQGVTPPFLDLLNYLPTF</sequence>
<keyword evidence="7" id="KW-1185">Reference proteome</keyword>
<dbReference type="Gene3D" id="1.20.120.450">
    <property type="entry name" value="dinb family like domain"/>
    <property type="match status" value="1"/>
</dbReference>
<comment type="similarity">
    <text evidence="1">Belongs to the DinB family.</text>
</comment>
<dbReference type="InterPro" id="IPR007837">
    <property type="entry name" value="DinB"/>
</dbReference>